<sequence length="76" mass="8774">MAALSPAGISNTLTVKLPDKIYQNFYTISKCYWLQYAYVNSSARPYNCTSFWFLVLIGYGWRAVDKLASKYLVIYI</sequence>
<accession>A0ABR5IPZ4</accession>
<proteinExistence type="predicted"/>
<evidence type="ECO:0000313" key="1">
    <source>
        <dbReference type="EMBL" id="KND23081.1"/>
    </source>
</evidence>
<dbReference type="EMBL" id="LGSW01000001">
    <property type="protein sequence ID" value="KND23081.1"/>
    <property type="molecule type" value="Genomic_DNA"/>
</dbReference>
<evidence type="ECO:0000313" key="2">
    <source>
        <dbReference type="Proteomes" id="UP000053900"/>
    </source>
</evidence>
<comment type="caution">
    <text evidence="1">The sequence shown here is derived from an EMBL/GenBank/DDBJ whole genome shotgun (WGS) entry which is preliminary data.</text>
</comment>
<organism evidence="1 2">
    <name type="scientific">Enhydrobacter aerosaccus</name>
    <dbReference type="NCBI Taxonomy" id="225324"/>
    <lineage>
        <taxon>Bacteria</taxon>
        <taxon>Pseudomonadati</taxon>
        <taxon>Pseudomonadota</taxon>
        <taxon>Alphaproteobacteria</taxon>
        <taxon>Hyphomicrobiales</taxon>
        <taxon>Enhydrobacter</taxon>
    </lineage>
</organism>
<keyword evidence="2" id="KW-1185">Reference proteome</keyword>
<name>A0ABR5IPZ4_9HYPH</name>
<dbReference type="Proteomes" id="UP000053900">
    <property type="component" value="Unassembled WGS sequence"/>
</dbReference>
<gene>
    <name evidence="1" type="ORF">AFK20_03230</name>
</gene>
<reference evidence="1 2" key="1">
    <citation type="submission" date="2015-07" db="EMBL/GenBank/DDBJ databases">
        <title>Draft genome of Enhydrobacter aerosaccus.</title>
        <authorList>
            <person name="Wang X."/>
        </authorList>
    </citation>
    <scope>NUCLEOTIDE SEQUENCE [LARGE SCALE GENOMIC DNA]</scope>
    <source>
        <strain evidence="1 2">CGMCC9176</strain>
    </source>
</reference>
<protein>
    <submittedName>
        <fullName evidence="1">Uncharacterized protein</fullName>
    </submittedName>
</protein>